<protein>
    <submittedName>
        <fullName evidence="2">Cell surface hydrolase (Putative)</fullName>
    </submittedName>
</protein>
<dbReference type="Proteomes" id="UP000051491">
    <property type="component" value="Unassembled WGS sequence"/>
</dbReference>
<dbReference type="KEGG" id="laca:LAC1533_0455"/>
<gene>
    <name evidence="1" type="ORF">IV43_GL000958</name>
    <name evidence="2" type="ORF">LAC1533_0455</name>
</gene>
<sequence>MGLLFAGGLIWAGHTYQQRQKTSGYEMSTTPTIFMHGWSSSIRAEEPLVRTAAENRIATEEVVIHVTKNNKLKVQGNLRHKKNNPLILVQFDNNRVGEFRYARGLHRIVMYLQEKYDLKEFNVVGHSMGAYAWVYYALYWGADPDLPRLNKMVVLAGPYDGIINKGHANQPTNGELAGLWDDSPRANILRKNGKPKIIHDEYKVLLKQRNDFPKNTRVLNIYGDLEDGTNSDGLVSVPSVRSLRYLVDDRAKSYEEYKVKGKQGQHSRLHIDNPAVSDKLTDYLWKKK</sequence>
<dbReference type="RefSeq" id="WP_010498840.1">
    <property type="nucleotide sequence ID" value="NZ_JQBK01000023.1"/>
</dbReference>
<reference evidence="1 3" key="1">
    <citation type="journal article" date="2015" name="Genome Announc.">
        <title>Expanding the biotechnology potential of lactobacilli through comparative genomics of 213 strains and associated genera.</title>
        <authorList>
            <person name="Sun Z."/>
            <person name="Harris H.M."/>
            <person name="McCann A."/>
            <person name="Guo C."/>
            <person name="Argimon S."/>
            <person name="Zhang W."/>
            <person name="Yang X."/>
            <person name="Jeffery I.B."/>
            <person name="Cooney J.C."/>
            <person name="Kagawa T.F."/>
            <person name="Liu W."/>
            <person name="Song Y."/>
            <person name="Salvetti E."/>
            <person name="Wrobel A."/>
            <person name="Rasinkangas P."/>
            <person name="Parkhill J."/>
            <person name="Rea M.C."/>
            <person name="O'Sullivan O."/>
            <person name="Ritari J."/>
            <person name="Douillard F.P."/>
            <person name="Paul Ross R."/>
            <person name="Yang R."/>
            <person name="Briner A.E."/>
            <person name="Felis G.E."/>
            <person name="de Vos W.M."/>
            <person name="Barrangou R."/>
            <person name="Klaenhammer T.R."/>
            <person name="Caufield P.W."/>
            <person name="Cui Y."/>
            <person name="Zhang H."/>
            <person name="O'Toole P.W."/>
        </authorList>
    </citation>
    <scope>NUCLEOTIDE SEQUENCE [LARGE SCALE GENOMIC DNA]</scope>
    <source>
        <strain evidence="1 3">DSM 15353</strain>
    </source>
</reference>
<keyword evidence="2" id="KW-0378">Hydrolase</keyword>
<dbReference type="AlphaFoldDB" id="A0A0R2K6I3"/>
<reference evidence="2" key="2">
    <citation type="submission" date="2016-11" db="EMBL/GenBank/DDBJ databases">
        <authorList>
            <person name="Jaros S."/>
            <person name="Januszkiewicz K."/>
            <person name="Wedrychowicz H."/>
        </authorList>
    </citation>
    <scope>NUCLEOTIDE SEQUENCE [LARGE SCALE GENOMIC DNA]</scope>
    <source>
        <strain evidence="2">ACA-DC 1533</strain>
    </source>
</reference>
<dbReference type="InterPro" id="IPR029058">
    <property type="entry name" value="AB_hydrolase_fold"/>
</dbReference>
<dbReference type="GO" id="GO:0016787">
    <property type="term" value="F:hydrolase activity"/>
    <property type="evidence" value="ECO:0007669"/>
    <property type="project" value="UniProtKB-KW"/>
</dbReference>
<dbReference type="PATRIC" id="fig|89059.3.peg.1010"/>
<proteinExistence type="predicted"/>
<evidence type="ECO:0000313" key="1">
    <source>
        <dbReference type="EMBL" id="KRN85186.1"/>
    </source>
</evidence>
<dbReference type="Gene3D" id="3.40.50.1820">
    <property type="entry name" value="alpha/beta hydrolase"/>
    <property type="match status" value="1"/>
</dbReference>
<dbReference type="SUPFAM" id="SSF53474">
    <property type="entry name" value="alpha/beta-Hydrolases"/>
    <property type="match status" value="1"/>
</dbReference>
<dbReference type="EMBL" id="JQBK01000023">
    <property type="protein sequence ID" value="KRN85186.1"/>
    <property type="molecule type" value="Genomic_DNA"/>
</dbReference>
<evidence type="ECO:0000313" key="3">
    <source>
        <dbReference type="Proteomes" id="UP000051491"/>
    </source>
</evidence>
<dbReference type="STRING" id="89059.LAC1533_0455"/>
<dbReference type="Proteomes" id="UP000190935">
    <property type="component" value="Chromosome I"/>
</dbReference>
<name>A0A0R2K6I3_9LACO</name>
<accession>A0A0R2K6I3</accession>
<dbReference type="EMBL" id="LT630287">
    <property type="protein sequence ID" value="SFV39875.1"/>
    <property type="molecule type" value="Genomic_DNA"/>
</dbReference>
<organism evidence="1 3">
    <name type="scientific">Ligilactobacillus acidipiscis</name>
    <dbReference type="NCBI Taxonomy" id="89059"/>
    <lineage>
        <taxon>Bacteria</taxon>
        <taxon>Bacillati</taxon>
        <taxon>Bacillota</taxon>
        <taxon>Bacilli</taxon>
        <taxon>Lactobacillales</taxon>
        <taxon>Lactobacillaceae</taxon>
        <taxon>Ligilactobacillus</taxon>
    </lineage>
</organism>
<evidence type="ECO:0000313" key="2">
    <source>
        <dbReference type="EMBL" id="SFV39875.1"/>
    </source>
</evidence>
<dbReference type="InterPro" id="IPR010315">
    <property type="entry name" value="DUF915_hydro-like"/>
</dbReference>
<reference evidence="4" key="3">
    <citation type="submission" date="2016-11" db="EMBL/GenBank/DDBJ databases">
        <authorList>
            <person name="Papadimitriou K."/>
        </authorList>
    </citation>
    <scope>NUCLEOTIDE SEQUENCE [LARGE SCALE GENOMIC DNA]</scope>
    <source>
        <strain evidence="4">ACA-DC 1533</strain>
    </source>
</reference>
<dbReference type="Pfam" id="PF06028">
    <property type="entry name" value="DUF915"/>
    <property type="match status" value="1"/>
</dbReference>
<dbReference type="GeneID" id="95348542"/>
<evidence type="ECO:0000313" key="4">
    <source>
        <dbReference type="Proteomes" id="UP000190935"/>
    </source>
</evidence>